<protein>
    <submittedName>
        <fullName evidence="1">Uncharacterized protein</fullName>
    </submittedName>
</protein>
<evidence type="ECO:0000313" key="1">
    <source>
        <dbReference type="EMBL" id="EAS04933.1"/>
    </source>
</evidence>
<organism evidence="1 2">
    <name type="scientific">Tetrahymena thermophila (strain SB210)</name>
    <dbReference type="NCBI Taxonomy" id="312017"/>
    <lineage>
        <taxon>Eukaryota</taxon>
        <taxon>Sar</taxon>
        <taxon>Alveolata</taxon>
        <taxon>Ciliophora</taxon>
        <taxon>Intramacronucleata</taxon>
        <taxon>Oligohymenophorea</taxon>
        <taxon>Hymenostomatida</taxon>
        <taxon>Tetrahymenina</taxon>
        <taxon>Tetrahymenidae</taxon>
        <taxon>Tetrahymena</taxon>
    </lineage>
</organism>
<dbReference type="OrthoDB" id="9988476at2759"/>
<dbReference type="InParanoid" id="I7MJ10"/>
<dbReference type="RefSeq" id="XP_001025178.1">
    <property type="nucleotide sequence ID" value="XM_001025178.3"/>
</dbReference>
<accession>I7MJ10</accession>
<dbReference type="GeneID" id="7830708"/>
<dbReference type="AlphaFoldDB" id="I7MJ10"/>
<dbReference type="EMBL" id="GG662435">
    <property type="protein sequence ID" value="EAS04933.1"/>
    <property type="molecule type" value="Genomic_DNA"/>
</dbReference>
<sequence>MQNQEIVVKIHGYYTQNGSEHKMDLAALHLTTDGTIHTEGHDTVGNFVIDGKIAADGKVHFNKQYVGKHCVVYEGALEDRVIKGTWKLNNLHDAFRLEVQAEIWEGTYNQHGSDHKMVAYFGFDDNRRAFGFGHDEVGSSIWSGEFVGDELHLVKQYVGKHKVTYKGKHTQDDFQGSWQTGGHHGTFHIHRK</sequence>
<proteinExistence type="predicted"/>
<dbReference type="HOGENOM" id="CLU_1417766_0_0_1"/>
<dbReference type="Proteomes" id="UP000009168">
    <property type="component" value="Unassembled WGS sequence"/>
</dbReference>
<reference evidence="2" key="1">
    <citation type="journal article" date="2006" name="PLoS Biol.">
        <title>Macronuclear genome sequence of the ciliate Tetrahymena thermophila, a model eukaryote.</title>
        <authorList>
            <person name="Eisen J.A."/>
            <person name="Coyne R.S."/>
            <person name="Wu M."/>
            <person name="Wu D."/>
            <person name="Thiagarajan M."/>
            <person name="Wortman J.R."/>
            <person name="Badger J.H."/>
            <person name="Ren Q."/>
            <person name="Amedeo P."/>
            <person name="Jones K.M."/>
            <person name="Tallon L.J."/>
            <person name="Delcher A.L."/>
            <person name="Salzberg S.L."/>
            <person name="Silva J.C."/>
            <person name="Haas B.J."/>
            <person name="Majoros W.H."/>
            <person name="Farzad M."/>
            <person name="Carlton J.M."/>
            <person name="Smith R.K. Jr."/>
            <person name="Garg J."/>
            <person name="Pearlman R.E."/>
            <person name="Karrer K.M."/>
            <person name="Sun L."/>
            <person name="Manning G."/>
            <person name="Elde N.C."/>
            <person name="Turkewitz A.P."/>
            <person name="Asai D.J."/>
            <person name="Wilkes D.E."/>
            <person name="Wang Y."/>
            <person name="Cai H."/>
            <person name="Collins K."/>
            <person name="Stewart B.A."/>
            <person name="Lee S.R."/>
            <person name="Wilamowska K."/>
            <person name="Weinberg Z."/>
            <person name="Ruzzo W.L."/>
            <person name="Wloga D."/>
            <person name="Gaertig J."/>
            <person name="Frankel J."/>
            <person name="Tsao C.-C."/>
            <person name="Gorovsky M.A."/>
            <person name="Keeling P.J."/>
            <person name="Waller R.F."/>
            <person name="Patron N.J."/>
            <person name="Cherry J.M."/>
            <person name="Stover N.A."/>
            <person name="Krieger C.J."/>
            <person name="del Toro C."/>
            <person name="Ryder H.F."/>
            <person name="Williamson S.C."/>
            <person name="Barbeau R.A."/>
            <person name="Hamilton E.P."/>
            <person name="Orias E."/>
        </authorList>
    </citation>
    <scope>NUCLEOTIDE SEQUENCE [LARGE SCALE GENOMIC DNA]</scope>
    <source>
        <strain evidence="2">SB210</strain>
    </source>
</reference>
<gene>
    <name evidence="1" type="ORF">TTHERM_00684770</name>
</gene>
<name>I7MJ10_TETTS</name>
<keyword evidence="2" id="KW-1185">Reference proteome</keyword>
<dbReference type="KEGG" id="tet:TTHERM_00684770"/>
<evidence type="ECO:0000313" key="2">
    <source>
        <dbReference type="Proteomes" id="UP000009168"/>
    </source>
</evidence>